<dbReference type="SMART" id="SM00233">
    <property type="entry name" value="PH"/>
    <property type="match status" value="2"/>
</dbReference>
<dbReference type="SMART" id="SM01316">
    <property type="entry name" value="Spo7_2_N"/>
    <property type="match status" value="1"/>
</dbReference>
<reference evidence="4" key="1">
    <citation type="journal article" date="2008" name="PLoS Genet.">
        <title>Genomic islands in the pathogenic filamentous fungus Aspergillus fumigatus.</title>
        <authorList>
            <person name="Fedorova N.D."/>
            <person name="Khaldi N."/>
            <person name="Joardar V.S."/>
            <person name="Maiti R."/>
            <person name="Amedeo P."/>
            <person name="Anderson M.J."/>
            <person name="Crabtree J."/>
            <person name="Silva J.C."/>
            <person name="Badger J.H."/>
            <person name="Albarraq A."/>
            <person name="Angiuoli S."/>
            <person name="Bussey H."/>
            <person name="Bowyer P."/>
            <person name="Cotty P.J."/>
            <person name="Dyer P.S."/>
            <person name="Egan A."/>
            <person name="Galens K."/>
            <person name="Fraser-Liggett C.M."/>
            <person name="Haas B.J."/>
            <person name="Inman J.M."/>
            <person name="Kent R."/>
            <person name="Lemieux S."/>
            <person name="Malavazi I."/>
            <person name="Orvis J."/>
            <person name="Roemer T."/>
            <person name="Ronning C.M."/>
            <person name="Sundaram J.P."/>
            <person name="Sutton G."/>
            <person name="Turner G."/>
            <person name="Venter J.C."/>
            <person name="White O.R."/>
            <person name="Whitty B.R."/>
            <person name="Youngman P."/>
            <person name="Wolfe K.H."/>
            <person name="Goldman G.H."/>
            <person name="Wortman J.R."/>
            <person name="Jiang B."/>
            <person name="Denning D.W."/>
            <person name="Nierman W.C."/>
        </authorList>
    </citation>
    <scope>NUCLEOTIDE SEQUENCE [LARGE SCALE GENOMIC DNA]</scope>
    <source>
        <strain evidence="4">ATCC 1020 / DSM 3700 / CBS 544.65 / FGSC A1164 / JCM 1740 / NRRL 181 / WB 181</strain>
    </source>
</reference>
<dbReference type="Pfam" id="PF15404">
    <property type="entry name" value="PH_4"/>
    <property type="match status" value="1"/>
</dbReference>
<evidence type="ECO:0000313" key="4">
    <source>
        <dbReference type="Proteomes" id="UP000006702"/>
    </source>
</evidence>
<proteinExistence type="predicted"/>
<dbReference type="OrthoDB" id="5579281at2759"/>
<accession>A1D638</accession>
<dbReference type="PANTHER" id="PTHR28076:SF1">
    <property type="entry name" value="PROSPORE MEMBRANE ADAPTER PROTEIN SPO71"/>
    <property type="match status" value="1"/>
</dbReference>
<dbReference type="PANTHER" id="PTHR28076">
    <property type="entry name" value="SPORULATION-SPECIFIC PROTEIN 71"/>
    <property type="match status" value="1"/>
</dbReference>
<feature type="compositionally biased region" description="Polar residues" evidence="1">
    <location>
        <begin position="92"/>
        <end position="108"/>
    </location>
</feature>
<dbReference type="AlphaFoldDB" id="A1D638"/>
<dbReference type="RefSeq" id="XP_001263079.1">
    <property type="nucleotide sequence ID" value="XM_001263078.1"/>
</dbReference>
<dbReference type="Pfam" id="PF23207">
    <property type="entry name" value="PH_SPO71"/>
    <property type="match status" value="1"/>
</dbReference>
<dbReference type="STRING" id="331117.A1D638"/>
<dbReference type="GO" id="GO:0005628">
    <property type="term" value="C:prospore membrane"/>
    <property type="evidence" value="ECO:0007669"/>
    <property type="project" value="TreeGrafter"/>
</dbReference>
<dbReference type="GO" id="GO:1902657">
    <property type="term" value="P:protein localization to prospore membrane"/>
    <property type="evidence" value="ECO:0007669"/>
    <property type="project" value="InterPro"/>
</dbReference>
<organism evidence="3 4">
    <name type="scientific">Neosartorya fischeri (strain ATCC 1020 / DSM 3700 / CBS 544.65 / FGSC A1164 / JCM 1740 / NRRL 181 / WB 181)</name>
    <name type="common">Aspergillus fischerianus</name>
    <dbReference type="NCBI Taxonomy" id="331117"/>
    <lineage>
        <taxon>Eukaryota</taxon>
        <taxon>Fungi</taxon>
        <taxon>Dikarya</taxon>
        <taxon>Ascomycota</taxon>
        <taxon>Pezizomycotina</taxon>
        <taxon>Eurotiomycetes</taxon>
        <taxon>Eurotiomycetidae</taxon>
        <taxon>Eurotiales</taxon>
        <taxon>Aspergillaceae</taxon>
        <taxon>Aspergillus</taxon>
        <taxon>Aspergillus subgen. Fumigati</taxon>
    </lineage>
</organism>
<feature type="compositionally biased region" description="Basic and acidic residues" evidence="1">
    <location>
        <begin position="190"/>
        <end position="201"/>
    </location>
</feature>
<feature type="compositionally biased region" description="Polar residues" evidence="1">
    <location>
        <begin position="202"/>
        <end position="215"/>
    </location>
</feature>
<feature type="compositionally biased region" description="Low complexity" evidence="1">
    <location>
        <begin position="77"/>
        <end position="91"/>
    </location>
</feature>
<dbReference type="eggNOG" id="ENOG502QRAT">
    <property type="taxonomic scope" value="Eukaryota"/>
</dbReference>
<feature type="compositionally biased region" description="Polar residues" evidence="1">
    <location>
        <begin position="153"/>
        <end position="165"/>
    </location>
</feature>
<dbReference type="InterPro" id="IPR057379">
    <property type="entry name" value="PH_SPO71"/>
</dbReference>
<dbReference type="Proteomes" id="UP000006702">
    <property type="component" value="Unassembled WGS sequence"/>
</dbReference>
<dbReference type="InterPro" id="IPR029217">
    <property type="entry name" value="Spo7_2_N"/>
</dbReference>
<dbReference type="Pfam" id="PF15407">
    <property type="entry name" value="Spo7_2_N"/>
    <property type="match status" value="1"/>
</dbReference>
<dbReference type="GeneID" id="4589557"/>
<dbReference type="SUPFAM" id="SSF50729">
    <property type="entry name" value="PH domain-like"/>
    <property type="match status" value="1"/>
</dbReference>
<dbReference type="HOGENOM" id="CLU_003938_0_0_1"/>
<name>A1D638_NEOFI</name>
<dbReference type="KEGG" id="nfi:NFIA_063430"/>
<gene>
    <name evidence="3" type="ORF">NFIA_063430</name>
</gene>
<feature type="region of interest" description="Disordered" evidence="1">
    <location>
        <begin position="77"/>
        <end position="141"/>
    </location>
</feature>
<dbReference type="InterPro" id="IPR040345">
    <property type="entry name" value="Mug56/Spo71"/>
</dbReference>
<evidence type="ECO:0000313" key="3">
    <source>
        <dbReference type="EMBL" id="EAW21182.1"/>
    </source>
</evidence>
<feature type="compositionally biased region" description="Basic and acidic residues" evidence="1">
    <location>
        <begin position="753"/>
        <end position="763"/>
    </location>
</feature>
<feature type="compositionally biased region" description="Acidic residues" evidence="1">
    <location>
        <begin position="114"/>
        <end position="128"/>
    </location>
</feature>
<dbReference type="InterPro" id="IPR001849">
    <property type="entry name" value="PH_domain"/>
</dbReference>
<sequence>METAQSVFDEHQHGLEPWSFTAERLRYASGYHLHMTNRRFFIGPIPEGWLQHHRKHWYKTRLKFRNYTSRAVTFTADTTTPTADQPEPEAASSSARKQDTSLADTTIQVAVEDRSEEEGDDRETDEQPDGLQSIPYPLTEAEAPPGEITVLDSSQEQGEPQLNSESTKKKKGAPTAFYTARESNPGTAEQDGRTTEAESRRTLSIPSQDDASQSAPMAPVSEYGSTTALLRPSLRSKGKGKLKALPSASLGRQEPQSEREDDVIDPRLNRYSTTSLGGKVKSYQLDDKLMDRQQRLMSRIAYTYDVLSGNRRQRRKLREGEIIRAERMLVRVEVTVQKELPNDYTENDSLRLETKVAESWREFLVVCRLTSDAESSVALQMYKTRVVPEIQKSNSRVKPYHEIALNRKNTKVNLYSCLDKTIVIWRPCKRGTKIYIIQPKSAVHATEWFTFIYQALGRHRPSSLSINVPDLGVSLVFQNPFEQLESKWEAQNGDNSDGTPGQSRDRVTDVAAAIIRGCMDLLENRTEWAEVLREWSKTEKMGLAWKRYDRLEWVVGLGEEKMYGSLAMQTTHQLQLRPRQHYQTFVKNGDEKLEEPQPVEGFLVRLTSQRGVHQRMNRMFFKRLYFFTQDHYLLFCRPAKALPPTPPKLCSEEAGIPSARQILNEMPLSYDVDPFPIHDGEITWMSSGNEAHLKEHDQNAYAHTKRSMHNLTHADGFIDLCKVREVRQVWRGSSPADPNIREGPDVEFNPEAQDTHRDDGATKQFDDDRTFEMVLENDLVVRLQAYDKTTRDEWIKRMDALVKYWKARVAADSVELKAIRQRNLNILGIDEGTESVVGQFSKEWETKKSEASPLLHNICTLSGCRTIKVRHAKLLQLNHILTIRLQMSGQLFRKPRRHSTFKRCDVILAAGKLLIFHSSLRKRTGVEIPHVHQSLENTLDLEDCYIYSGLMTESDLLYANRTFDSNHPGHHALPRIYLSSDVYTTCDEDTAITFVVWQPLRKNYFRAQELSKKGKTKQKLRQVSTLGVPGRTVVFKARSRIERDRWVMSISSEIDRLQEEKPEDMRLIKPPND</sequence>
<dbReference type="PROSITE" id="PS50003">
    <property type="entry name" value="PH_DOMAIN"/>
    <property type="match status" value="1"/>
</dbReference>
<evidence type="ECO:0000256" key="1">
    <source>
        <dbReference type="SAM" id="MobiDB-lite"/>
    </source>
</evidence>
<feature type="domain" description="PH" evidence="2">
    <location>
        <begin position="884"/>
        <end position="1055"/>
    </location>
</feature>
<keyword evidence="4" id="KW-1185">Reference proteome</keyword>
<dbReference type="InterPro" id="IPR039486">
    <property type="entry name" value="Mug56/Spo71_PH"/>
</dbReference>
<dbReference type="EMBL" id="DS027690">
    <property type="protein sequence ID" value="EAW21182.1"/>
    <property type="molecule type" value="Genomic_DNA"/>
</dbReference>
<feature type="region of interest" description="Disordered" evidence="1">
    <location>
        <begin position="153"/>
        <end position="261"/>
    </location>
</feature>
<feature type="region of interest" description="Disordered" evidence="1">
    <location>
        <begin position="732"/>
        <end position="763"/>
    </location>
</feature>
<dbReference type="OMA" id="DRWVMSI"/>
<dbReference type="VEuPathDB" id="FungiDB:NFIA_063430"/>
<protein>
    <submittedName>
        <fullName evidence="3">PH domain protein</fullName>
    </submittedName>
</protein>
<evidence type="ECO:0000259" key="2">
    <source>
        <dbReference type="PROSITE" id="PS50003"/>
    </source>
</evidence>